<evidence type="ECO:0000313" key="6">
    <source>
        <dbReference type="Proteomes" id="UP000095463"/>
    </source>
</evidence>
<dbReference type="PANTHER" id="PTHR43712:SF2">
    <property type="entry name" value="O-METHYLTRANSFERASE CICE"/>
    <property type="match status" value="1"/>
</dbReference>
<dbReference type="RefSeq" id="WP_069910994.1">
    <property type="nucleotide sequence ID" value="NZ_LAJE02000257.1"/>
</dbReference>
<reference evidence="5 6" key="1">
    <citation type="journal article" date="2015" name="Genome Announc.">
        <title>Genome Assemblies of Three Soil-Associated Devosia species: D. insulae, D. limi, and D. soli.</title>
        <authorList>
            <person name="Hassan Y.I."/>
            <person name="Lepp D."/>
            <person name="Zhou T."/>
        </authorList>
    </citation>
    <scope>NUCLEOTIDE SEQUENCE [LARGE SCALE GENOMIC DNA]</scope>
    <source>
        <strain evidence="5 6">DS-56</strain>
    </source>
</reference>
<sequence length="342" mass="37243">MNEAAKPFRGVDAVLASELGARALDRALVLGWIDRLANEDLEPRELPKAAELTPTGLALLLGQLKASGVLEGANSIGLTAGFRQVLEARDLLEARLWFLLAIAKDVHERFALLLADPGAFVQQAEVFRLFDYSRALTTSPEHLAATARWVSYTTALTKYEGPLLSPLLGLEATRKLLDVGGNSGEFALHLAAIHPHLSATVVDLPAVCQLGARNVVYRPGAERVSFAPRDIRAERLPGPVDTVVFKSVLHDWPEDMAARFIAAAREALYPGGRLLIVERAPELALDQPMPFSMLANLIFLPFFRPASAYAKLLEAQGFVVETVRSVVLDMPFQVIAARKQAI</sequence>
<keyword evidence="1" id="KW-0489">Methyltransferase</keyword>
<dbReference type="InterPro" id="IPR016461">
    <property type="entry name" value="COMT-like"/>
</dbReference>
<keyword evidence="6" id="KW-1185">Reference proteome</keyword>
<dbReference type="Gene3D" id="3.40.50.150">
    <property type="entry name" value="Vaccinia Virus protein VP39"/>
    <property type="match status" value="1"/>
</dbReference>
<dbReference type="Pfam" id="PF00891">
    <property type="entry name" value="Methyltransf_2"/>
    <property type="match status" value="1"/>
</dbReference>
<evidence type="ECO:0000259" key="4">
    <source>
        <dbReference type="Pfam" id="PF00891"/>
    </source>
</evidence>
<dbReference type="Proteomes" id="UP000095463">
    <property type="component" value="Unassembled WGS sequence"/>
</dbReference>
<dbReference type="PANTHER" id="PTHR43712">
    <property type="entry name" value="PUTATIVE (AFU_ORTHOLOGUE AFUA_4G14580)-RELATED"/>
    <property type="match status" value="1"/>
</dbReference>
<organism evidence="5 6">
    <name type="scientific">Devosia insulae DS-56</name>
    <dbReference type="NCBI Taxonomy" id="1116389"/>
    <lineage>
        <taxon>Bacteria</taxon>
        <taxon>Pseudomonadati</taxon>
        <taxon>Pseudomonadota</taxon>
        <taxon>Alphaproteobacteria</taxon>
        <taxon>Hyphomicrobiales</taxon>
        <taxon>Devosiaceae</taxon>
        <taxon>Devosia</taxon>
    </lineage>
</organism>
<dbReference type="EMBL" id="LAJE02000257">
    <property type="protein sequence ID" value="OEO29808.1"/>
    <property type="molecule type" value="Genomic_DNA"/>
</dbReference>
<evidence type="ECO:0000256" key="3">
    <source>
        <dbReference type="ARBA" id="ARBA00022691"/>
    </source>
</evidence>
<evidence type="ECO:0000256" key="1">
    <source>
        <dbReference type="ARBA" id="ARBA00022603"/>
    </source>
</evidence>
<keyword evidence="3" id="KW-0949">S-adenosyl-L-methionine</keyword>
<gene>
    <name evidence="5" type="ORF">VW23_001820</name>
</gene>
<dbReference type="AlphaFoldDB" id="A0A1E5XMK0"/>
<dbReference type="GO" id="GO:0032259">
    <property type="term" value="P:methylation"/>
    <property type="evidence" value="ECO:0007669"/>
    <property type="project" value="UniProtKB-KW"/>
</dbReference>
<dbReference type="InterPro" id="IPR001077">
    <property type="entry name" value="COMT_C"/>
</dbReference>
<dbReference type="GO" id="GO:0008171">
    <property type="term" value="F:O-methyltransferase activity"/>
    <property type="evidence" value="ECO:0007669"/>
    <property type="project" value="InterPro"/>
</dbReference>
<dbReference type="InterPro" id="IPR029063">
    <property type="entry name" value="SAM-dependent_MTases_sf"/>
</dbReference>
<protein>
    <recommendedName>
        <fullName evidence="4">O-methyltransferase C-terminal domain-containing protein</fullName>
    </recommendedName>
</protein>
<proteinExistence type="predicted"/>
<comment type="caution">
    <text evidence="5">The sequence shown here is derived from an EMBL/GenBank/DDBJ whole genome shotgun (WGS) entry which is preliminary data.</text>
</comment>
<accession>A0A1E5XMK0</accession>
<evidence type="ECO:0000256" key="2">
    <source>
        <dbReference type="ARBA" id="ARBA00022679"/>
    </source>
</evidence>
<dbReference type="SUPFAM" id="SSF53335">
    <property type="entry name" value="S-adenosyl-L-methionine-dependent methyltransferases"/>
    <property type="match status" value="1"/>
</dbReference>
<feature type="domain" description="O-methyltransferase C-terminal" evidence="4">
    <location>
        <begin position="170"/>
        <end position="318"/>
    </location>
</feature>
<keyword evidence="2" id="KW-0808">Transferase</keyword>
<evidence type="ECO:0000313" key="5">
    <source>
        <dbReference type="EMBL" id="OEO29808.1"/>
    </source>
</evidence>
<dbReference type="PROSITE" id="PS51683">
    <property type="entry name" value="SAM_OMT_II"/>
    <property type="match status" value="1"/>
</dbReference>
<name>A0A1E5XMK0_9HYPH</name>
<dbReference type="CDD" id="cd02440">
    <property type="entry name" value="AdoMet_MTases"/>
    <property type="match status" value="1"/>
</dbReference>